<dbReference type="EC" id="1.3.1.98" evidence="16"/>
<name>A0A1F7GZM7_9BACT</name>
<accession>A0A1F7GZM7</accession>
<comment type="function">
    <text evidence="2 16">Cell wall formation.</text>
</comment>
<dbReference type="GO" id="GO:0051301">
    <property type="term" value="P:cell division"/>
    <property type="evidence" value="ECO:0007669"/>
    <property type="project" value="UniProtKB-KW"/>
</dbReference>
<dbReference type="InterPro" id="IPR036635">
    <property type="entry name" value="MurB_C_sf"/>
</dbReference>
<dbReference type="Gene3D" id="3.30.43.10">
    <property type="entry name" value="Uridine Diphospho-n-acetylenolpyruvylglucosamine Reductase, domain 2"/>
    <property type="match status" value="1"/>
</dbReference>
<keyword evidence="14 16" id="KW-0961">Cell wall biogenesis/degradation</keyword>
<dbReference type="InterPro" id="IPR011601">
    <property type="entry name" value="MurB_C"/>
</dbReference>
<evidence type="ECO:0000256" key="13">
    <source>
        <dbReference type="ARBA" id="ARBA00023306"/>
    </source>
</evidence>
<comment type="cofactor">
    <cofactor evidence="1 16">
        <name>FAD</name>
        <dbReference type="ChEBI" id="CHEBI:57692"/>
    </cofactor>
</comment>
<dbReference type="GO" id="GO:0071555">
    <property type="term" value="P:cell wall organization"/>
    <property type="evidence" value="ECO:0007669"/>
    <property type="project" value="UniProtKB-KW"/>
</dbReference>
<dbReference type="GO" id="GO:0005829">
    <property type="term" value="C:cytosol"/>
    <property type="evidence" value="ECO:0007669"/>
    <property type="project" value="TreeGrafter"/>
</dbReference>
<keyword evidence="8 16" id="KW-0274">FAD</keyword>
<comment type="catalytic activity">
    <reaction evidence="15 16">
        <text>UDP-N-acetyl-alpha-D-muramate + NADP(+) = UDP-N-acetyl-3-O-(1-carboxyvinyl)-alpha-D-glucosamine + NADPH + H(+)</text>
        <dbReference type="Rhea" id="RHEA:12248"/>
        <dbReference type="ChEBI" id="CHEBI:15378"/>
        <dbReference type="ChEBI" id="CHEBI:57783"/>
        <dbReference type="ChEBI" id="CHEBI:58349"/>
        <dbReference type="ChEBI" id="CHEBI:68483"/>
        <dbReference type="ChEBI" id="CHEBI:70757"/>
        <dbReference type="EC" id="1.3.1.98"/>
    </reaction>
</comment>
<reference evidence="18 19" key="1">
    <citation type="journal article" date="2016" name="Nat. Commun.">
        <title>Thousands of microbial genomes shed light on interconnected biogeochemical processes in an aquifer system.</title>
        <authorList>
            <person name="Anantharaman K."/>
            <person name="Brown C.T."/>
            <person name="Hug L.A."/>
            <person name="Sharon I."/>
            <person name="Castelle C.J."/>
            <person name="Probst A.J."/>
            <person name="Thomas B.C."/>
            <person name="Singh A."/>
            <person name="Wilkins M.J."/>
            <person name="Karaoz U."/>
            <person name="Brodie E.L."/>
            <person name="Williams K.H."/>
            <person name="Hubbard S.S."/>
            <person name="Banfield J.F."/>
        </authorList>
    </citation>
    <scope>NUCLEOTIDE SEQUENCE [LARGE SCALE GENOMIC DNA]</scope>
</reference>
<evidence type="ECO:0000256" key="14">
    <source>
        <dbReference type="ARBA" id="ARBA00023316"/>
    </source>
</evidence>
<dbReference type="InterPro" id="IPR016169">
    <property type="entry name" value="FAD-bd_PCMH_sub2"/>
</dbReference>
<dbReference type="InterPro" id="IPR003170">
    <property type="entry name" value="MurB"/>
</dbReference>
<dbReference type="HAMAP" id="MF_00037">
    <property type="entry name" value="MurB"/>
    <property type="match status" value="1"/>
</dbReference>
<keyword evidence="6 16" id="KW-0132">Cell division</keyword>
<dbReference type="Proteomes" id="UP000177159">
    <property type="component" value="Unassembled WGS sequence"/>
</dbReference>
<keyword evidence="5 16" id="KW-0963">Cytoplasm</keyword>
<dbReference type="UniPathway" id="UPA00219"/>
<dbReference type="NCBIfam" id="NF010480">
    <property type="entry name" value="PRK13905.1"/>
    <property type="match status" value="1"/>
</dbReference>
<organism evidence="18 19">
    <name type="scientific">Candidatus Roizmanbacteria bacterium RIFCSPHIGHO2_02_FULL_37_24</name>
    <dbReference type="NCBI Taxonomy" id="1802037"/>
    <lineage>
        <taxon>Bacteria</taxon>
        <taxon>Candidatus Roizmaniibacteriota</taxon>
    </lineage>
</organism>
<dbReference type="InterPro" id="IPR006094">
    <property type="entry name" value="Oxid_FAD_bind_N"/>
</dbReference>
<dbReference type="InterPro" id="IPR016166">
    <property type="entry name" value="FAD-bd_PCMH"/>
</dbReference>
<evidence type="ECO:0000256" key="15">
    <source>
        <dbReference type="ARBA" id="ARBA00048914"/>
    </source>
</evidence>
<dbReference type="Gene3D" id="3.90.78.10">
    <property type="entry name" value="UDP-N-acetylenolpyruvoylglucosamine reductase, C-terminal domain"/>
    <property type="match status" value="1"/>
</dbReference>
<comment type="caution">
    <text evidence="18">The sequence shown here is derived from an EMBL/GenBank/DDBJ whole genome shotgun (WGS) entry which is preliminary data.</text>
</comment>
<dbReference type="InterPro" id="IPR016167">
    <property type="entry name" value="FAD-bd_PCMH_sub1"/>
</dbReference>
<feature type="active site" evidence="16">
    <location>
        <position position="305"/>
    </location>
</feature>
<evidence type="ECO:0000256" key="4">
    <source>
        <dbReference type="ARBA" id="ARBA00004752"/>
    </source>
</evidence>
<evidence type="ECO:0000313" key="18">
    <source>
        <dbReference type="EMBL" id="OGK24421.1"/>
    </source>
</evidence>
<proteinExistence type="inferred from homology"/>
<evidence type="ECO:0000256" key="11">
    <source>
        <dbReference type="ARBA" id="ARBA00022984"/>
    </source>
</evidence>
<dbReference type="GO" id="GO:0009252">
    <property type="term" value="P:peptidoglycan biosynthetic process"/>
    <property type="evidence" value="ECO:0007669"/>
    <property type="project" value="UniProtKB-UniRule"/>
</dbReference>
<evidence type="ECO:0000313" key="19">
    <source>
        <dbReference type="Proteomes" id="UP000177159"/>
    </source>
</evidence>
<gene>
    <name evidence="16" type="primary">murB</name>
    <name evidence="18" type="ORF">A3C24_01935</name>
</gene>
<evidence type="ECO:0000256" key="10">
    <source>
        <dbReference type="ARBA" id="ARBA00022960"/>
    </source>
</evidence>
<keyword evidence="10 16" id="KW-0133">Cell shape</keyword>
<keyword evidence="13 16" id="KW-0131">Cell cycle</keyword>
<dbReference type="GO" id="GO:0008360">
    <property type="term" value="P:regulation of cell shape"/>
    <property type="evidence" value="ECO:0007669"/>
    <property type="project" value="UniProtKB-KW"/>
</dbReference>
<evidence type="ECO:0000256" key="6">
    <source>
        <dbReference type="ARBA" id="ARBA00022618"/>
    </source>
</evidence>
<sequence length="309" mass="34267">MGILEQLEAKLGKGRVRQNISLAPYTTFKVGGPVEFYFEAKTDEDIINAIQTASNLNIPFFVFGGVSNVVVSDKGMKGLVIKNQVMYKEIAEDRSGHVILKVSSGYSMTRLAKETADEGWSGLEYHVGLPGTLGGALYMNSKWYINPGKNRQEVYVGDPLVRAGLVTRDGVFKSVPKSYFNFAYDYSILHETKEIVLWAEFKLAKISPEETKLHAQTSMDYRKQTQPMGIASSGCYFKNVKGESVGKMIDELGLKGYSIGGAQISEKHANFIVNTGNATSEDVKNLVTFIKKRVKEKYGIDLEEEVLTI</sequence>
<dbReference type="Gene3D" id="3.30.465.10">
    <property type="match status" value="1"/>
</dbReference>
<keyword evidence="7 16" id="KW-0285">Flavoprotein</keyword>
<comment type="pathway">
    <text evidence="4 16">Cell wall biogenesis; peptidoglycan biosynthesis.</text>
</comment>
<dbReference type="PROSITE" id="PS51387">
    <property type="entry name" value="FAD_PCMH"/>
    <property type="match status" value="1"/>
</dbReference>
<dbReference type="SUPFAM" id="SSF56194">
    <property type="entry name" value="Uridine diphospho-N-Acetylenolpyruvylglucosamine reductase, MurB, C-terminal domain"/>
    <property type="match status" value="1"/>
</dbReference>
<feature type="domain" description="FAD-binding PCMH-type" evidence="17">
    <location>
        <begin position="29"/>
        <end position="206"/>
    </location>
</feature>
<comment type="similarity">
    <text evidence="16">Belongs to the MurB family.</text>
</comment>
<keyword evidence="12 16" id="KW-0560">Oxidoreductase</keyword>
<dbReference type="PANTHER" id="PTHR21071">
    <property type="entry name" value="UDP-N-ACETYLENOLPYRUVOYLGLUCOSAMINE REDUCTASE"/>
    <property type="match status" value="1"/>
</dbReference>
<dbReference type="SUPFAM" id="SSF56176">
    <property type="entry name" value="FAD-binding/transporter-associated domain-like"/>
    <property type="match status" value="1"/>
</dbReference>
<evidence type="ECO:0000256" key="5">
    <source>
        <dbReference type="ARBA" id="ARBA00022490"/>
    </source>
</evidence>
<keyword evidence="9 16" id="KW-0521">NADP</keyword>
<keyword evidence="11 16" id="KW-0573">Peptidoglycan synthesis</keyword>
<dbReference type="InterPro" id="IPR036318">
    <property type="entry name" value="FAD-bd_PCMH-like_sf"/>
</dbReference>
<comment type="caution">
    <text evidence="16">Lacks conserved residue(s) required for the propagation of feature annotation.</text>
</comment>
<evidence type="ECO:0000256" key="7">
    <source>
        <dbReference type="ARBA" id="ARBA00022630"/>
    </source>
</evidence>
<feature type="active site" description="Proton donor" evidence="16">
    <location>
        <position position="235"/>
    </location>
</feature>
<evidence type="ECO:0000259" key="17">
    <source>
        <dbReference type="PROSITE" id="PS51387"/>
    </source>
</evidence>
<dbReference type="NCBIfam" id="TIGR00179">
    <property type="entry name" value="murB"/>
    <property type="match status" value="1"/>
</dbReference>
<evidence type="ECO:0000256" key="16">
    <source>
        <dbReference type="HAMAP-Rule" id="MF_00037"/>
    </source>
</evidence>
<comment type="subcellular location">
    <subcellularLocation>
        <location evidence="3 16">Cytoplasm</location>
    </subcellularLocation>
</comment>
<dbReference type="EMBL" id="MFZM01000007">
    <property type="protein sequence ID" value="OGK24421.1"/>
    <property type="molecule type" value="Genomic_DNA"/>
</dbReference>
<evidence type="ECO:0000256" key="3">
    <source>
        <dbReference type="ARBA" id="ARBA00004496"/>
    </source>
</evidence>
<evidence type="ECO:0000256" key="1">
    <source>
        <dbReference type="ARBA" id="ARBA00001974"/>
    </source>
</evidence>
<dbReference type="PANTHER" id="PTHR21071:SF4">
    <property type="entry name" value="UDP-N-ACETYLENOLPYRUVOYLGLUCOSAMINE REDUCTASE"/>
    <property type="match status" value="1"/>
</dbReference>
<evidence type="ECO:0000256" key="8">
    <source>
        <dbReference type="ARBA" id="ARBA00022827"/>
    </source>
</evidence>
<evidence type="ECO:0000256" key="2">
    <source>
        <dbReference type="ARBA" id="ARBA00003921"/>
    </source>
</evidence>
<dbReference type="Pfam" id="PF02873">
    <property type="entry name" value="MurB_C"/>
    <property type="match status" value="1"/>
</dbReference>
<dbReference type="GO" id="GO:0071949">
    <property type="term" value="F:FAD binding"/>
    <property type="evidence" value="ECO:0007669"/>
    <property type="project" value="InterPro"/>
</dbReference>
<evidence type="ECO:0000256" key="9">
    <source>
        <dbReference type="ARBA" id="ARBA00022857"/>
    </source>
</evidence>
<dbReference type="GO" id="GO:0008762">
    <property type="term" value="F:UDP-N-acetylmuramate dehydrogenase activity"/>
    <property type="evidence" value="ECO:0007669"/>
    <property type="project" value="UniProtKB-UniRule"/>
</dbReference>
<protein>
    <recommendedName>
        <fullName evidence="16">UDP-N-acetylenolpyruvoylglucosamine reductase</fullName>
        <ecNumber evidence="16">1.3.1.98</ecNumber>
    </recommendedName>
    <alternativeName>
        <fullName evidence="16">UDP-N-acetylmuramate dehydrogenase</fullName>
    </alternativeName>
</protein>
<evidence type="ECO:0000256" key="12">
    <source>
        <dbReference type="ARBA" id="ARBA00023002"/>
    </source>
</evidence>
<dbReference type="AlphaFoldDB" id="A0A1F7GZM7"/>
<dbReference type="Pfam" id="PF01565">
    <property type="entry name" value="FAD_binding_4"/>
    <property type="match status" value="1"/>
</dbReference>